<evidence type="ECO:0000313" key="6">
    <source>
        <dbReference type="EMBL" id="KAH7517091.1"/>
    </source>
</evidence>
<dbReference type="SMR" id="A0A978UQE1"/>
<accession>A0A978UQE1</accession>
<keyword evidence="3" id="KW-0175">Coiled coil</keyword>
<dbReference type="InterPro" id="IPR055378">
    <property type="entry name" value="GH3_C"/>
</dbReference>
<dbReference type="EMBL" id="JAEACU010000009">
    <property type="protein sequence ID" value="KAH7517091.1"/>
    <property type="molecule type" value="Genomic_DNA"/>
</dbReference>
<evidence type="ECO:0000259" key="5">
    <source>
        <dbReference type="Pfam" id="PF23572"/>
    </source>
</evidence>
<evidence type="ECO:0000259" key="4">
    <source>
        <dbReference type="Pfam" id="PF23571"/>
    </source>
</evidence>
<proteinExistence type="inferred from homology"/>
<protein>
    <recommendedName>
        <fullName evidence="8">Indole-3-acetic acid-amido synthetase GH3.9</fullName>
    </recommendedName>
</protein>
<dbReference type="InterPro" id="IPR004993">
    <property type="entry name" value="GH3"/>
</dbReference>
<feature type="coiled-coil region" evidence="3">
    <location>
        <begin position="10"/>
        <end position="37"/>
    </location>
</feature>
<dbReference type="InterPro" id="IPR055377">
    <property type="entry name" value="GH3_M"/>
</dbReference>
<evidence type="ECO:0000256" key="2">
    <source>
        <dbReference type="ARBA" id="ARBA00022598"/>
    </source>
</evidence>
<evidence type="ECO:0000256" key="1">
    <source>
        <dbReference type="ARBA" id="ARBA00008068"/>
    </source>
</evidence>
<gene>
    <name evidence="6" type="ORF">FEM48_Zijuj09G0025500</name>
</gene>
<reference evidence="6" key="1">
    <citation type="journal article" date="2021" name="Front. Plant Sci.">
        <title>Chromosome-Scale Genome Assembly for Chinese Sour Jujube and Insights Into Its Genome Evolution and Domestication Signature.</title>
        <authorList>
            <person name="Shen L.-Y."/>
            <person name="Luo H."/>
            <person name="Wang X.-L."/>
            <person name="Wang X.-M."/>
            <person name="Qiu X.-J."/>
            <person name="Liu H."/>
            <person name="Zhou S.-S."/>
            <person name="Jia K.-H."/>
            <person name="Nie S."/>
            <person name="Bao Y.-T."/>
            <person name="Zhang R.-G."/>
            <person name="Yun Q.-Z."/>
            <person name="Chai Y.-H."/>
            <person name="Lu J.-Y."/>
            <person name="Li Y."/>
            <person name="Zhao S.-W."/>
            <person name="Mao J.-F."/>
            <person name="Jia S.-G."/>
            <person name="Mao Y.-M."/>
        </authorList>
    </citation>
    <scope>NUCLEOTIDE SEQUENCE</scope>
    <source>
        <strain evidence="6">AT0</strain>
        <tissue evidence="6">Leaf</tissue>
    </source>
</reference>
<name>A0A978UQE1_ZIZJJ</name>
<dbReference type="GO" id="GO:0016881">
    <property type="term" value="F:acid-amino acid ligase activity"/>
    <property type="evidence" value="ECO:0007669"/>
    <property type="project" value="TreeGrafter"/>
</dbReference>
<comment type="caution">
    <text evidence="6">The sequence shown here is derived from an EMBL/GenBank/DDBJ whole genome shotgun (WGS) entry which is preliminary data.</text>
</comment>
<feature type="domain" description="GH3 C-terminal" evidence="5">
    <location>
        <begin position="448"/>
        <end position="579"/>
    </location>
</feature>
<dbReference type="Pfam" id="PF03321">
    <property type="entry name" value="GH3"/>
    <property type="match status" value="1"/>
</dbReference>
<feature type="domain" description="GH3 middle" evidence="4">
    <location>
        <begin position="350"/>
        <end position="433"/>
    </location>
</feature>
<dbReference type="Proteomes" id="UP000813462">
    <property type="component" value="Unassembled WGS sequence"/>
</dbReference>
<evidence type="ECO:0008006" key="8">
    <source>
        <dbReference type="Google" id="ProtNLM"/>
    </source>
</evidence>
<evidence type="ECO:0000256" key="3">
    <source>
        <dbReference type="SAM" id="Coils"/>
    </source>
</evidence>
<dbReference type="OrthoDB" id="10004661at2759"/>
<keyword evidence="2" id="KW-0436">Ligase</keyword>
<dbReference type="PANTHER" id="PTHR31901:SF18">
    <property type="entry name" value="INDOLE-3-ACETIC ACID-AMIDO SYNTHETASE GH3.9-RELATED"/>
    <property type="match status" value="1"/>
</dbReference>
<comment type="similarity">
    <text evidence="1">Belongs to the IAA-amido conjugating enzyme family.</text>
</comment>
<dbReference type="Pfam" id="PF23571">
    <property type="entry name" value="GH3_M"/>
    <property type="match status" value="1"/>
</dbReference>
<organism evidence="6 7">
    <name type="scientific">Ziziphus jujuba var. spinosa</name>
    <dbReference type="NCBI Taxonomy" id="714518"/>
    <lineage>
        <taxon>Eukaryota</taxon>
        <taxon>Viridiplantae</taxon>
        <taxon>Streptophyta</taxon>
        <taxon>Embryophyta</taxon>
        <taxon>Tracheophyta</taxon>
        <taxon>Spermatophyta</taxon>
        <taxon>Magnoliopsida</taxon>
        <taxon>eudicotyledons</taxon>
        <taxon>Gunneridae</taxon>
        <taxon>Pentapetalae</taxon>
        <taxon>rosids</taxon>
        <taxon>fabids</taxon>
        <taxon>Rosales</taxon>
        <taxon>Rhamnaceae</taxon>
        <taxon>Paliureae</taxon>
        <taxon>Ziziphus</taxon>
    </lineage>
</organism>
<evidence type="ECO:0000313" key="7">
    <source>
        <dbReference type="Proteomes" id="UP000813462"/>
    </source>
</evidence>
<dbReference type="AlphaFoldDB" id="A0A978UQE1"/>
<dbReference type="GO" id="GO:0005737">
    <property type="term" value="C:cytoplasm"/>
    <property type="evidence" value="ECO:0007669"/>
    <property type="project" value="TreeGrafter"/>
</dbReference>
<dbReference type="Pfam" id="PF23572">
    <property type="entry name" value="GH3_C"/>
    <property type="match status" value="1"/>
</dbReference>
<dbReference type="PANTHER" id="PTHR31901">
    <property type="entry name" value="GH3 DOMAIN-CONTAINING PROTEIN"/>
    <property type="match status" value="1"/>
</dbReference>
<sequence>MDGKRLEYKGEAALKEIERLTRNADKVQEDILKEILERNRETEYLSKFMDKSGSPKEFKQCVPVITYKDIQPYIRRIANGEDSSLITGHPITEMLCSSGTSAGEPKMMPSIAEDLDRRTFLYNLTMPIMNQYIPGLDEGKAMYLYFVKAETSTPCGLPARTVLTSYYRSKHFKCRARDPFNDYTSPDQAIICNDSNQSMYCQLLAGLVHRHKVMRLGAVFASAFLRAISFLERNWVRFCNDIRNGQLDPLITDPECRTSMSNILLQPDPLLADEIQNICSRPSWKGILRLLWPRAKYIEAVVTGSMSQYIPALEYYSGGKLPLVGTMYASSECYFGVNLKPLSDPADVSFTLLPNMGYFEFIPLSDHGTLLMDLDEETEVPKDKLVDLVNVRLGCYYELVITTFAGLYRYRIGDVLQVSGFHNKAPQFRFICRRNVVLSIDNDKTNEEDLHKSISVAKKLLEPYNALLVEYTSFADASNVPGHYVLYWEIEILNHSNSYTNSNSMEDIMVYDKVFQECCIAVEEQLDYIYRRCRSYDKSVGPLEIRVVESGTFEALMDLIISQGGSINQYKTPRCINSNPKALQLLDSNVKASYFSPRDPMWRP</sequence>